<proteinExistence type="predicted"/>
<dbReference type="RefSeq" id="WP_200310027.1">
    <property type="nucleotide sequence ID" value="NZ_JAENIM010000010.1"/>
</dbReference>
<comment type="caution">
    <text evidence="3">The sequence shown here is derived from an EMBL/GenBank/DDBJ whole genome shotgun (WGS) entry which is preliminary data.</text>
</comment>
<keyword evidence="1" id="KW-0472">Membrane</keyword>
<dbReference type="EMBL" id="JAENIM010000010">
    <property type="protein sequence ID" value="MBK1789984.1"/>
    <property type="molecule type" value="Genomic_DNA"/>
</dbReference>
<keyword evidence="1" id="KW-0812">Transmembrane</keyword>
<accession>A0A8J7SLR9</accession>
<evidence type="ECO:0000313" key="3">
    <source>
        <dbReference type="EMBL" id="MBK1790593.1"/>
    </source>
</evidence>
<feature type="transmembrane region" description="Helical" evidence="1">
    <location>
        <begin position="7"/>
        <end position="29"/>
    </location>
</feature>
<keyword evidence="1" id="KW-1133">Transmembrane helix</keyword>
<dbReference type="AlphaFoldDB" id="A0A8J7SLR9"/>
<sequence length="134" mass="15004">MKKPSRGCFWILGIICVAILIVVVLDTFLPSKAVRNLPEGATDIQEHYEDVGFTGDFVRVVKARIPESEVAEYARRVGATRKEAGGAGSDYFSWTGAASWFAPENPPMYFHYEPGYRILVGWEDGYVYFDAAAW</sequence>
<evidence type="ECO:0000313" key="4">
    <source>
        <dbReference type="Proteomes" id="UP000624703"/>
    </source>
</evidence>
<keyword evidence="4" id="KW-1185">Reference proteome</keyword>
<protein>
    <submittedName>
        <fullName evidence="3">Uncharacterized protein</fullName>
    </submittedName>
</protein>
<name>A0A8J7SLR9_9BACT</name>
<evidence type="ECO:0000313" key="2">
    <source>
        <dbReference type="EMBL" id="MBK1789984.1"/>
    </source>
</evidence>
<dbReference type="Proteomes" id="UP000624703">
    <property type="component" value="Unassembled WGS sequence"/>
</dbReference>
<gene>
    <name evidence="2" type="ORF">JIN82_02315</name>
    <name evidence="3" type="ORF">JIN82_05410</name>
</gene>
<reference evidence="3" key="1">
    <citation type="submission" date="2021-01" db="EMBL/GenBank/DDBJ databases">
        <title>Modified the classification status of verrucomicrobia.</title>
        <authorList>
            <person name="Feng X."/>
        </authorList>
    </citation>
    <scope>NUCLEOTIDE SEQUENCE</scope>
    <source>
        <strain evidence="3">_KCTC 22039</strain>
    </source>
</reference>
<dbReference type="EMBL" id="JAENIM010000025">
    <property type="protein sequence ID" value="MBK1790593.1"/>
    <property type="molecule type" value="Genomic_DNA"/>
</dbReference>
<evidence type="ECO:0000256" key="1">
    <source>
        <dbReference type="SAM" id="Phobius"/>
    </source>
</evidence>
<organism evidence="3 4">
    <name type="scientific">Persicirhabdus sediminis</name>
    <dbReference type="NCBI Taxonomy" id="454144"/>
    <lineage>
        <taxon>Bacteria</taxon>
        <taxon>Pseudomonadati</taxon>
        <taxon>Verrucomicrobiota</taxon>
        <taxon>Verrucomicrobiia</taxon>
        <taxon>Verrucomicrobiales</taxon>
        <taxon>Verrucomicrobiaceae</taxon>
        <taxon>Persicirhabdus</taxon>
    </lineage>
</organism>